<dbReference type="InterPro" id="IPR013154">
    <property type="entry name" value="ADH-like_N"/>
</dbReference>
<dbReference type="OrthoDB" id="3175656at2"/>
<dbReference type="SMART" id="SM00829">
    <property type="entry name" value="PKS_ER"/>
    <property type="match status" value="1"/>
</dbReference>
<dbReference type="AlphaFoldDB" id="A0A4Q8BCY9"/>
<dbReference type="InterPro" id="IPR020843">
    <property type="entry name" value="ER"/>
</dbReference>
<keyword evidence="4" id="KW-1185">Reference proteome</keyword>
<accession>A0A4Q8BCY9</accession>
<dbReference type="Gene3D" id="3.40.50.720">
    <property type="entry name" value="NAD(P)-binding Rossmann-like Domain"/>
    <property type="match status" value="1"/>
</dbReference>
<reference evidence="3 4" key="1">
    <citation type="submission" date="2019-02" db="EMBL/GenBank/DDBJ databases">
        <title>Sequencing the genomes of 1000 actinobacteria strains.</title>
        <authorList>
            <person name="Klenk H.-P."/>
        </authorList>
    </citation>
    <scope>NUCLEOTIDE SEQUENCE [LARGE SCALE GENOMIC DNA]</scope>
    <source>
        <strain evidence="3 4">DSM 45612</strain>
    </source>
</reference>
<comment type="caution">
    <text evidence="3">The sequence shown here is derived from an EMBL/GenBank/DDBJ whole genome shotgun (WGS) entry which is preliminary data.</text>
</comment>
<organism evidence="3 4">
    <name type="scientific">Micromonospora kangleipakensis</name>
    <dbReference type="NCBI Taxonomy" id="1077942"/>
    <lineage>
        <taxon>Bacteria</taxon>
        <taxon>Bacillati</taxon>
        <taxon>Actinomycetota</taxon>
        <taxon>Actinomycetes</taxon>
        <taxon>Micromonosporales</taxon>
        <taxon>Micromonosporaceae</taxon>
        <taxon>Micromonospora</taxon>
    </lineage>
</organism>
<dbReference type="EMBL" id="SHLD01000001">
    <property type="protein sequence ID" value="RZU75518.1"/>
    <property type="molecule type" value="Genomic_DNA"/>
</dbReference>
<evidence type="ECO:0000256" key="1">
    <source>
        <dbReference type="ARBA" id="ARBA00022857"/>
    </source>
</evidence>
<dbReference type="Pfam" id="PF08240">
    <property type="entry name" value="ADH_N"/>
    <property type="match status" value="1"/>
</dbReference>
<sequence>MRAITLQELGAAPALAGDLPQPGPRPGEVLVRVRASSVNGFDKMAAAGMLKGRMEYRFPVVLGKDFAGTVEAVGDGPTRLGIGDTVFGVVMKPYLRDGAWAEILAVGDQYGITWVPEGLDLPIAGALGLAGTAAVDAVDAVAPRPDETVLIAGATGGVGALAIQYAAAAGARVIATARPGAATDFVRQLGAAEAVDYTADLSGQVRALAPDGVPAVVHLAGDGAQLAGLLTPDGRLASTIGFGPDQHPAATSIMASPEPATLDRLASDVVAGRLRVPITRRYDLAEVPQALADFSGALGKLGITVP</sequence>
<protein>
    <submittedName>
        <fullName evidence="3">NADPH:quinone reductase-like Zn-dependent oxidoreductase</fullName>
    </submittedName>
</protein>
<keyword evidence="1" id="KW-0521">NADP</keyword>
<dbReference type="InterPro" id="IPR013149">
    <property type="entry name" value="ADH-like_C"/>
</dbReference>
<feature type="domain" description="Enoyl reductase (ER)" evidence="2">
    <location>
        <begin position="10"/>
        <end position="303"/>
    </location>
</feature>
<evidence type="ECO:0000313" key="4">
    <source>
        <dbReference type="Proteomes" id="UP000294114"/>
    </source>
</evidence>
<dbReference type="InterPro" id="IPR036291">
    <property type="entry name" value="NAD(P)-bd_dom_sf"/>
</dbReference>
<dbReference type="InterPro" id="IPR051603">
    <property type="entry name" value="Zinc-ADH_QOR/CCCR"/>
</dbReference>
<dbReference type="Gene3D" id="3.90.180.10">
    <property type="entry name" value="Medium-chain alcohol dehydrogenases, catalytic domain"/>
    <property type="match status" value="1"/>
</dbReference>
<dbReference type="Proteomes" id="UP000294114">
    <property type="component" value="Unassembled WGS sequence"/>
</dbReference>
<dbReference type="InterPro" id="IPR011032">
    <property type="entry name" value="GroES-like_sf"/>
</dbReference>
<dbReference type="PANTHER" id="PTHR44154:SF1">
    <property type="entry name" value="QUINONE OXIDOREDUCTASE"/>
    <property type="match status" value="1"/>
</dbReference>
<proteinExistence type="predicted"/>
<gene>
    <name evidence="3" type="ORF">EV384_4062</name>
</gene>
<dbReference type="SUPFAM" id="SSF50129">
    <property type="entry name" value="GroES-like"/>
    <property type="match status" value="1"/>
</dbReference>
<dbReference type="PANTHER" id="PTHR44154">
    <property type="entry name" value="QUINONE OXIDOREDUCTASE"/>
    <property type="match status" value="1"/>
</dbReference>
<name>A0A4Q8BCY9_9ACTN</name>
<dbReference type="GO" id="GO:0016491">
    <property type="term" value="F:oxidoreductase activity"/>
    <property type="evidence" value="ECO:0007669"/>
    <property type="project" value="InterPro"/>
</dbReference>
<evidence type="ECO:0000313" key="3">
    <source>
        <dbReference type="EMBL" id="RZU75518.1"/>
    </source>
</evidence>
<dbReference type="Pfam" id="PF00107">
    <property type="entry name" value="ADH_zinc_N"/>
    <property type="match status" value="1"/>
</dbReference>
<dbReference type="CDD" id="cd05289">
    <property type="entry name" value="MDR_like_2"/>
    <property type="match status" value="1"/>
</dbReference>
<dbReference type="SUPFAM" id="SSF51735">
    <property type="entry name" value="NAD(P)-binding Rossmann-fold domains"/>
    <property type="match status" value="1"/>
</dbReference>
<dbReference type="RefSeq" id="WP_130335564.1">
    <property type="nucleotide sequence ID" value="NZ_SHLD01000001.1"/>
</dbReference>
<evidence type="ECO:0000259" key="2">
    <source>
        <dbReference type="SMART" id="SM00829"/>
    </source>
</evidence>